<organism evidence="2">
    <name type="scientific">viral metagenome</name>
    <dbReference type="NCBI Taxonomy" id="1070528"/>
    <lineage>
        <taxon>unclassified sequences</taxon>
        <taxon>metagenomes</taxon>
        <taxon>organismal metagenomes</taxon>
    </lineage>
</organism>
<feature type="transmembrane region" description="Helical" evidence="1">
    <location>
        <begin position="119"/>
        <end position="137"/>
    </location>
</feature>
<dbReference type="EMBL" id="MN740006">
    <property type="protein sequence ID" value="QHT83218.1"/>
    <property type="molecule type" value="Genomic_DNA"/>
</dbReference>
<dbReference type="AlphaFoldDB" id="A0A6C0HR74"/>
<name>A0A6C0HR74_9ZZZZ</name>
<proteinExistence type="predicted"/>
<reference evidence="2" key="1">
    <citation type="journal article" date="2020" name="Nature">
        <title>Giant virus diversity and host interactions through global metagenomics.</title>
        <authorList>
            <person name="Schulz F."/>
            <person name="Roux S."/>
            <person name="Paez-Espino D."/>
            <person name="Jungbluth S."/>
            <person name="Walsh D.A."/>
            <person name="Denef V.J."/>
            <person name="McMahon K.D."/>
            <person name="Konstantinidis K.T."/>
            <person name="Eloe-Fadrosh E.A."/>
            <person name="Kyrpides N.C."/>
            <person name="Woyke T."/>
        </authorList>
    </citation>
    <scope>NUCLEOTIDE SEQUENCE</scope>
    <source>
        <strain evidence="2">GVMAG-M-3300023184-167</strain>
    </source>
</reference>
<keyword evidence="1" id="KW-0812">Transmembrane</keyword>
<keyword evidence="1" id="KW-1133">Transmembrane helix</keyword>
<sequence length="145" mass="16875">MSLAMYASPYDSDEIEPKKIARAKTQKNVSEKVNDALQSMNEDTLSEFVDIKEDATLEEIKQHNHPRSITNYHKHLIPSNEIEKELPREKDILMEKINYIIGLLENQQDEKTNNIMEDLLIYTLLGCFIIFVIDKFVSVGKYVRD</sequence>
<accession>A0A6C0HR74</accession>
<keyword evidence="1" id="KW-0472">Membrane</keyword>
<protein>
    <submittedName>
        <fullName evidence="2">Uncharacterized protein</fullName>
    </submittedName>
</protein>
<evidence type="ECO:0000256" key="1">
    <source>
        <dbReference type="SAM" id="Phobius"/>
    </source>
</evidence>
<evidence type="ECO:0000313" key="2">
    <source>
        <dbReference type="EMBL" id="QHT83218.1"/>
    </source>
</evidence>